<evidence type="ECO:0000256" key="3">
    <source>
        <dbReference type="PROSITE-ProRule" id="PRU00464"/>
    </source>
</evidence>
<dbReference type="PANTHER" id="PTHR46648">
    <property type="entry name" value="HIT FAMILY PROTEIN 1"/>
    <property type="match status" value="1"/>
</dbReference>
<gene>
    <name evidence="5" type="ORF">DNF11_0101</name>
</gene>
<dbReference type="GO" id="GO:0009117">
    <property type="term" value="P:nucleotide metabolic process"/>
    <property type="evidence" value="ECO:0007669"/>
    <property type="project" value="TreeGrafter"/>
</dbReference>
<dbReference type="VEuPathDB" id="FungiDB:DNF11_0101"/>
<accession>A0A3G2RZ39</accession>
<dbReference type="Gene3D" id="3.30.428.10">
    <property type="entry name" value="HIT-like"/>
    <property type="match status" value="1"/>
</dbReference>
<organism evidence="5 6">
    <name type="scientific">Malassezia restricta (strain ATCC 96810 / NBRC 103918 / CBS 7877)</name>
    <name type="common">Seborrheic dermatitis infection agent</name>
    <dbReference type="NCBI Taxonomy" id="425264"/>
    <lineage>
        <taxon>Eukaryota</taxon>
        <taxon>Fungi</taxon>
        <taxon>Dikarya</taxon>
        <taxon>Basidiomycota</taxon>
        <taxon>Ustilaginomycotina</taxon>
        <taxon>Malasseziomycetes</taxon>
        <taxon>Malasseziales</taxon>
        <taxon>Malasseziaceae</taxon>
        <taxon>Malassezia</taxon>
    </lineage>
</organism>
<dbReference type="Pfam" id="PF01230">
    <property type="entry name" value="HIT"/>
    <property type="match status" value="1"/>
</dbReference>
<dbReference type="InterPro" id="IPR011146">
    <property type="entry name" value="HIT-like"/>
</dbReference>
<dbReference type="PROSITE" id="PS00892">
    <property type="entry name" value="HIT_1"/>
    <property type="match status" value="1"/>
</dbReference>
<dbReference type="PANTHER" id="PTHR46648:SF1">
    <property type="entry name" value="ADENOSINE 5'-MONOPHOSPHORAMIDASE HNT1"/>
    <property type="match status" value="1"/>
</dbReference>
<sequence length="167" mass="18698">MTSPFLDRVNQHDKWYKADDCVFCDIIAGNTGAYVVAETDMYMAFLDILPIRAGHTLVIPKAHVSHISDMSEEQSAALMHGIVRVTRAMKKAFDATGLQVAANQEYAQVVNHVHFHIVPAISDSTSILSKWNKPPKVSIPGRRDELDEQEAVELQARLQRHMHGPKL</sequence>
<feature type="active site" description="Tele-AMP-histidine intermediate" evidence="1">
    <location>
        <position position="114"/>
    </location>
</feature>
<proteinExistence type="predicted"/>
<dbReference type="EMBL" id="CP033148">
    <property type="protein sequence ID" value="AYO41051.1"/>
    <property type="molecule type" value="Genomic_DNA"/>
</dbReference>
<dbReference type="SUPFAM" id="SSF54197">
    <property type="entry name" value="HIT-like"/>
    <property type="match status" value="1"/>
</dbReference>
<dbReference type="GO" id="GO:0003824">
    <property type="term" value="F:catalytic activity"/>
    <property type="evidence" value="ECO:0007669"/>
    <property type="project" value="InterPro"/>
</dbReference>
<evidence type="ECO:0000313" key="5">
    <source>
        <dbReference type="EMBL" id="AYO41051.1"/>
    </source>
</evidence>
<feature type="domain" description="HIT" evidence="4">
    <location>
        <begin position="22"/>
        <end position="127"/>
    </location>
</feature>
<evidence type="ECO:0000313" key="6">
    <source>
        <dbReference type="Proteomes" id="UP000269793"/>
    </source>
</evidence>
<feature type="short sequence motif" description="Histidine triad motif" evidence="2 3">
    <location>
        <begin position="112"/>
        <end position="116"/>
    </location>
</feature>
<dbReference type="PROSITE" id="PS51084">
    <property type="entry name" value="HIT_2"/>
    <property type="match status" value="1"/>
</dbReference>
<evidence type="ECO:0000256" key="2">
    <source>
        <dbReference type="PIRSR" id="PIRSR601310-3"/>
    </source>
</evidence>
<dbReference type="Proteomes" id="UP000269793">
    <property type="component" value="Chromosome I"/>
</dbReference>
<protein>
    <submittedName>
        <fullName evidence="5">Putative HIT-like protein</fullName>
    </submittedName>
</protein>
<evidence type="ECO:0000259" key="4">
    <source>
        <dbReference type="PROSITE" id="PS51084"/>
    </source>
</evidence>
<dbReference type="InterPro" id="IPR036265">
    <property type="entry name" value="HIT-like_sf"/>
</dbReference>
<dbReference type="OrthoDB" id="672793at2759"/>
<evidence type="ECO:0000256" key="1">
    <source>
        <dbReference type="PIRSR" id="PIRSR601310-1"/>
    </source>
</evidence>
<dbReference type="AlphaFoldDB" id="A0A3G2RZ39"/>
<keyword evidence="6" id="KW-1185">Reference proteome</keyword>
<name>A0A3G2RZ39_MALR7</name>
<dbReference type="InterPro" id="IPR001310">
    <property type="entry name" value="Histidine_triad_HIT"/>
</dbReference>
<dbReference type="InterPro" id="IPR019808">
    <property type="entry name" value="Histidine_triad_CS"/>
</dbReference>
<dbReference type="PRINTS" id="PR00332">
    <property type="entry name" value="HISTRIAD"/>
</dbReference>
<reference evidence="5 6" key="1">
    <citation type="submission" date="2018-10" db="EMBL/GenBank/DDBJ databases">
        <title>Complete genome sequence of Malassezia restricta CBS 7877.</title>
        <authorList>
            <person name="Morand S.C."/>
            <person name="Bertignac M."/>
            <person name="Iltis A."/>
            <person name="Kolder I."/>
            <person name="Pirovano W."/>
            <person name="Jourdain R."/>
            <person name="Clavaud C."/>
        </authorList>
    </citation>
    <scope>NUCLEOTIDE SEQUENCE [LARGE SCALE GENOMIC DNA]</scope>
    <source>
        <strain evidence="5 6">CBS 7877</strain>
    </source>
</reference>
<dbReference type="STRING" id="425264.A0A3G2RZ39"/>